<keyword evidence="7" id="KW-0406">Ion transport</keyword>
<dbReference type="NCBIfam" id="TIGR01297">
    <property type="entry name" value="CDF"/>
    <property type="match status" value="1"/>
</dbReference>
<evidence type="ECO:0000256" key="8">
    <source>
        <dbReference type="ARBA" id="ARBA00022989"/>
    </source>
</evidence>
<dbReference type="Pfam" id="PF16916">
    <property type="entry name" value="ZT_dimer"/>
    <property type="match status" value="1"/>
</dbReference>
<comment type="subcellular location">
    <subcellularLocation>
        <location evidence="1">Membrane</location>
        <topology evidence="1">Multi-pass membrane protein</topology>
    </subcellularLocation>
</comment>
<dbReference type="Proteomes" id="UP001195903">
    <property type="component" value="Unassembled WGS sequence"/>
</dbReference>
<comment type="similarity">
    <text evidence="2">Belongs to the cation diffusion facilitator (CDF) transporter (TC 2.A.4) family. FieF subfamily.</text>
</comment>
<feature type="transmembrane region" description="Helical" evidence="11">
    <location>
        <begin position="43"/>
        <end position="62"/>
    </location>
</feature>
<keyword evidence="3" id="KW-0813">Transport</keyword>
<feature type="region of interest" description="Disordered" evidence="10">
    <location>
        <begin position="1"/>
        <end position="25"/>
    </location>
</feature>
<dbReference type="Gene3D" id="3.30.70.1350">
    <property type="entry name" value="Cation efflux protein, cytoplasmic domain"/>
    <property type="match status" value="1"/>
</dbReference>
<evidence type="ECO:0000256" key="9">
    <source>
        <dbReference type="ARBA" id="ARBA00023136"/>
    </source>
</evidence>
<keyword evidence="15" id="KW-1185">Reference proteome</keyword>
<dbReference type="InterPro" id="IPR027470">
    <property type="entry name" value="Cation_efflux_CTD"/>
</dbReference>
<dbReference type="InterPro" id="IPR050291">
    <property type="entry name" value="CDF_Transporter"/>
</dbReference>
<evidence type="ECO:0000259" key="12">
    <source>
        <dbReference type="Pfam" id="PF01545"/>
    </source>
</evidence>
<evidence type="ECO:0000256" key="3">
    <source>
        <dbReference type="ARBA" id="ARBA00022448"/>
    </source>
</evidence>
<dbReference type="PANTHER" id="PTHR43840:SF41">
    <property type="entry name" value="CATION-EFFLUX PUMP FIEF"/>
    <property type="match status" value="1"/>
</dbReference>
<evidence type="ECO:0000256" key="6">
    <source>
        <dbReference type="ARBA" id="ARBA00022692"/>
    </source>
</evidence>
<keyword evidence="8 11" id="KW-1133">Transmembrane helix</keyword>
<dbReference type="InterPro" id="IPR058533">
    <property type="entry name" value="Cation_efflux_TM"/>
</dbReference>
<evidence type="ECO:0000313" key="14">
    <source>
        <dbReference type="EMBL" id="MBT1445256.1"/>
    </source>
</evidence>
<protein>
    <submittedName>
        <fullName evidence="14">Cation diffusion facilitator family transporter</fullName>
    </submittedName>
</protein>
<gene>
    <name evidence="14" type="ORF">KJI95_12060</name>
</gene>
<feature type="domain" description="Cation efflux protein transmembrane" evidence="12">
    <location>
        <begin position="43"/>
        <end position="234"/>
    </location>
</feature>
<dbReference type="EMBL" id="JAHEPS010000004">
    <property type="protein sequence ID" value="MBT1445256.1"/>
    <property type="molecule type" value="Genomic_DNA"/>
</dbReference>
<feature type="transmembrane region" description="Helical" evidence="11">
    <location>
        <begin position="142"/>
        <end position="162"/>
    </location>
</feature>
<keyword evidence="5" id="KW-0410">Iron transport</keyword>
<name>A0ABS5V610_9GAMM</name>
<keyword evidence="9 11" id="KW-0472">Membrane</keyword>
<accession>A0ABS5V610</accession>
<feature type="transmembrane region" description="Helical" evidence="11">
    <location>
        <begin position="74"/>
        <end position="92"/>
    </location>
</feature>
<evidence type="ECO:0000256" key="11">
    <source>
        <dbReference type="SAM" id="Phobius"/>
    </source>
</evidence>
<keyword evidence="7" id="KW-0864">Zinc transport</keyword>
<feature type="domain" description="Cation efflux protein cytoplasmic" evidence="13">
    <location>
        <begin position="238"/>
        <end position="314"/>
    </location>
</feature>
<dbReference type="Pfam" id="PF01545">
    <property type="entry name" value="Cation_efflux"/>
    <property type="match status" value="1"/>
</dbReference>
<dbReference type="InterPro" id="IPR002524">
    <property type="entry name" value="Cation_efflux"/>
</dbReference>
<evidence type="ECO:0000256" key="5">
    <source>
        <dbReference type="ARBA" id="ARBA00022496"/>
    </source>
</evidence>
<reference evidence="14 15" key="1">
    <citation type="submission" date="2021-05" db="EMBL/GenBank/DDBJ databases">
        <title>Shewanella sp. JM162201.</title>
        <authorList>
            <person name="Xu S."/>
            <person name="Li A."/>
        </authorList>
    </citation>
    <scope>NUCLEOTIDE SEQUENCE [LARGE SCALE GENOMIC DNA]</scope>
    <source>
        <strain evidence="14 15">JM162201</strain>
    </source>
</reference>
<feature type="transmembrane region" description="Helical" evidence="11">
    <location>
        <begin position="186"/>
        <end position="203"/>
    </location>
</feature>
<keyword evidence="6 11" id="KW-0812">Transmembrane</keyword>
<organism evidence="14 15">
    <name type="scientific">Shewanella jiangmenensis</name>
    <dbReference type="NCBI Taxonomy" id="2837387"/>
    <lineage>
        <taxon>Bacteria</taxon>
        <taxon>Pseudomonadati</taxon>
        <taxon>Pseudomonadota</taxon>
        <taxon>Gammaproteobacteria</taxon>
        <taxon>Alteromonadales</taxon>
        <taxon>Shewanellaceae</taxon>
        <taxon>Shewanella</taxon>
    </lineage>
</organism>
<proteinExistence type="inferred from homology"/>
<dbReference type="Gene3D" id="1.20.1510.10">
    <property type="entry name" value="Cation efflux protein transmembrane domain"/>
    <property type="match status" value="1"/>
</dbReference>
<evidence type="ECO:0000256" key="10">
    <source>
        <dbReference type="SAM" id="MobiDB-lite"/>
    </source>
</evidence>
<keyword evidence="5" id="KW-0408">Iron</keyword>
<evidence type="ECO:0000256" key="4">
    <source>
        <dbReference type="ARBA" id="ARBA00022475"/>
    </source>
</evidence>
<evidence type="ECO:0000313" key="15">
    <source>
        <dbReference type="Proteomes" id="UP001195903"/>
    </source>
</evidence>
<dbReference type="InterPro" id="IPR027469">
    <property type="entry name" value="Cation_efflux_TMD_sf"/>
</dbReference>
<sequence>MQKPEQSDSIRDAHSRNQHSRDAEGGAVAERDYAFWVKAASRAAVATAFTLILIKLAAWLWSGSASMLASLTDSFADALASIINFIAIRYALMPADDEHRHGHGKAEPLASLAQSAFILGSAFLLLFHGGDRLLNPEPLTHAAVGIWVSAIAIVLTLALVMLQKRALAATGSTVVEADSLHYKSDLFLNGAVLLALVLAQYGLWWADGLFALLIALYIGQQAFGLGYRSIQSLLDRELDEPTREAIVTLATEDKRVRGVHDLKTRQAGQTIFIQLHLELDGTLPLRDAHTLSDATAARIRAAFPESQIIIHQDPV</sequence>
<dbReference type="PANTHER" id="PTHR43840">
    <property type="entry name" value="MITOCHONDRIAL METAL TRANSPORTER 1-RELATED"/>
    <property type="match status" value="1"/>
</dbReference>
<keyword evidence="7" id="KW-0862">Zinc</keyword>
<comment type="caution">
    <text evidence="14">The sequence shown here is derived from an EMBL/GenBank/DDBJ whole genome shotgun (WGS) entry which is preliminary data.</text>
</comment>
<evidence type="ECO:0000259" key="13">
    <source>
        <dbReference type="Pfam" id="PF16916"/>
    </source>
</evidence>
<evidence type="ECO:0000256" key="1">
    <source>
        <dbReference type="ARBA" id="ARBA00004141"/>
    </source>
</evidence>
<dbReference type="InterPro" id="IPR036837">
    <property type="entry name" value="Cation_efflux_CTD_sf"/>
</dbReference>
<dbReference type="SUPFAM" id="SSF161111">
    <property type="entry name" value="Cation efflux protein transmembrane domain-like"/>
    <property type="match status" value="1"/>
</dbReference>
<dbReference type="SUPFAM" id="SSF160240">
    <property type="entry name" value="Cation efflux protein cytoplasmic domain-like"/>
    <property type="match status" value="1"/>
</dbReference>
<evidence type="ECO:0000256" key="2">
    <source>
        <dbReference type="ARBA" id="ARBA00010212"/>
    </source>
</evidence>
<feature type="transmembrane region" description="Helical" evidence="11">
    <location>
        <begin position="112"/>
        <end position="130"/>
    </location>
</feature>
<evidence type="ECO:0000256" key="7">
    <source>
        <dbReference type="ARBA" id="ARBA00022906"/>
    </source>
</evidence>
<keyword evidence="4" id="KW-1003">Cell membrane</keyword>